<keyword evidence="4 5" id="KW-0378">Hydrolase</keyword>
<name>A0A0K9EUY4_9ACTO</name>
<keyword evidence="1 5" id="KW-0963">Cytoplasm</keyword>
<dbReference type="EMBL" id="FNAU01000006">
    <property type="protein sequence ID" value="SDE33792.1"/>
    <property type="molecule type" value="Genomic_DNA"/>
</dbReference>
<evidence type="ECO:0000313" key="11">
    <source>
        <dbReference type="Proteomes" id="UP000269974"/>
    </source>
</evidence>
<dbReference type="SUPFAM" id="SSF53098">
    <property type="entry name" value="Ribonuclease H-like"/>
    <property type="match status" value="1"/>
</dbReference>
<dbReference type="Proteomes" id="UP000182744">
    <property type="component" value="Unassembled WGS sequence"/>
</dbReference>
<organism evidence="9 11">
    <name type="scientific">Actinobaculum suis</name>
    <dbReference type="NCBI Taxonomy" id="1657"/>
    <lineage>
        <taxon>Bacteria</taxon>
        <taxon>Bacillati</taxon>
        <taxon>Actinomycetota</taxon>
        <taxon>Actinomycetes</taxon>
        <taxon>Actinomycetales</taxon>
        <taxon>Actinomycetaceae</taxon>
        <taxon>Actinobaculum</taxon>
    </lineage>
</organism>
<reference evidence="10" key="2">
    <citation type="submission" date="2016-10" db="EMBL/GenBank/DDBJ databases">
        <authorList>
            <person name="Varghese N."/>
        </authorList>
    </citation>
    <scope>NUCLEOTIDE SEQUENCE [LARGE SCALE GENOMIC DNA]</scope>
    <source>
        <strain evidence="10">DSM 20639</strain>
    </source>
</reference>
<dbReference type="Proteomes" id="UP001273799">
    <property type="component" value="Unassembled WGS sequence"/>
</dbReference>
<comment type="similarity">
    <text evidence="5">Belongs to the YqgF HJR family.</text>
</comment>
<dbReference type="InterPro" id="IPR006641">
    <property type="entry name" value="YqgF/RNaseH-like_dom"/>
</dbReference>
<reference evidence="7" key="4">
    <citation type="submission" date="2023-10" db="EMBL/GenBank/DDBJ databases">
        <title>Whole Genome based description of the genera Actinobaculum and Actinotignum reveals a complex phylogenetic relationship within the species included in the genus Actinotignum.</title>
        <authorList>
            <person name="Jensen C.S."/>
            <person name="Dargis R."/>
            <person name="Kemp M."/>
            <person name="Christensen J.J."/>
        </authorList>
    </citation>
    <scope>NUCLEOTIDE SEQUENCE</scope>
    <source>
        <strain evidence="7">Actinobaculum_suis_CCUG19206T</strain>
    </source>
</reference>
<comment type="function">
    <text evidence="5">Could be a nuclease involved in processing of the 5'-end of pre-16S rRNA.</text>
</comment>
<dbReference type="PANTHER" id="PTHR33317">
    <property type="entry name" value="POLYNUCLEOTIDYL TRANSFERASE, RIBONUCLEASE H-LIKE SUPERFAMILY PROTEIN"/>
    <property type="match status" value="1"/>
</dbReference>
<accession>A0A0K9EUY4</accession>
<dbReference type="Pfam" id="PF03652">
    <property type="entry name" value="RuvX"/>
    <property type="match status" value="1"/>
</dbReference>
<feature type="domain" description="YqgF/RNase H-like" evidence="6">
    <location>
        <begin position="4"/>
        <end position="103"/>
    </location>
</feature>
<evidence type="ECO:0000256" key="2">
    <source>
        <dbReference type="ARBA" id="ARBA00022517"/>
    </source>
</evidence>
<reference evidence="9 11" key="3">
    <citation type="submission" date="2018-11" db="EMBL/GenBank/DDBJ databases">
        <authorList>
            <consortium name="Pathogen Informatics"/>
        </authorList>
    </citation>
    <scope>NUCLEOTIDE SEQUENCE [LARGE SCALE GENOMIC DNA]</scope>
    <source>
        <strain evidence="9 11">NCTC10327</strain>
    </source>
</reference>
<dbReference type="PANTHER" id="PTHR33317:SF4">
    <property type="entry name" value="POLYNUCLEOTIDYL TRANSFERASE, RIBONUCLEASE H-LIKE SUPERFAMILY PROTEIN"/>
    <property type="match status" value="1"/>
</dbReference>
<evidence type="ECO:0000256" key="3">
    <source>
        <dbReference type="ARBA" id="ARBA00022722"/>
    </source>
</evidence>
<protein>
    <recommendedName>
        <fullName evidence="5">Putative pre-16S rRNA nuclease</fullName>
        <ecNumber evidence="5">3.1.-.-</ecNumber>
    </recommendedName>
</protein>
<evidence type="ECO:0000313" key="10">
    <source>
        <dbReference type="Proteomes" id="UP000182744"/>
    </source>
</evidence>
<reference evidence="8" key="1">
    <citation type="submission" date="2016-10" db="EMBL/GenBank/DDBJ databases">
        <authorList>
            <person name="Varghese N."/>
            <person name="Submissions S."/>
        </authorList>
    </citation>
    <scope>NUCLEOTIDE SEQUENCE</scope>
    <source>
        <strain evidence="8">DSM 20639</strain>
    </source>
</reference>
<evidence type="ECO:0000313" key="9">
    <source>
        <dbReference type="EMBL" id="VDG76426.1"/>
    </source>
</evidence>
<gene>
    <name evidence="9" type="primary">yqgF</name>
    <name evidence="7" type="synonym">ruvX</name>
    <name evidence="9" type="ORF">NCTC10327_01067</name>
    <name evidence="7" type="ORF">R6G71_03645</name>
    <name evidence="8" type="ORF">SAMN05421878_10690</name>
</gene>
<dbReference type="GO" id="GO:0004518">
    <property type="term" value="F:nuclease activity"/>
    <property type="evidence" value="ECO:0007669"/>
    <property type="project" value="UniProtKB-KW"/>
</dbReference>
<keyword evidence="10" id="KW-1185">Reference proteome</keyword>
<dbReference type="InterPro" id="IPR012337">
    <property type="entry name" value="RNaseH-like_sf"/>
</dbReference>
<dbReference type="CDD" id="cd16964">
    <property type="entry name" value="YqgF"/>
    <property type="match status" value="1"/>
</dbReference>
<comment type="subcellular location">
    <subcellularLocation>
        <location evidence="5">Cytoplasm</location>
    </subcellularLocation>
</comment>
<dbReference type="HAMAP" id="MF_00651">
    <property type="entry name" value="Nuclease_YqgF"/>
    <property type="match status" value="1"/>
</dbReference>
<proteinExistence type="inferred from homology"/>
<dbReference type="EMBL" id="UYIO01000001">
    <property type="protein sequence ID" value="VDG76426.1"/>
    <property type="molecule type" value="Genomic_DNA"/>
</dbReference>
<evidence type="ECO:0000256" key="4">
    <source>
        <dbReference type="ARBA" id="ARBA00022801"/>
    </source>
</evidence>
<dbReference type="Gene3D" id="3.30.420.140">
    <property type="entry name" value="YqgF/RNase H-like domain"/>
    <property type="match status" value="1"/>
</dbReference>
<dbReference type="SMART" id="SM00732">
    <property type="entry name" value="YqgFc"/>
    <property type="match status" value="1"/>
</dbReference>
<dbReference type="GO" id="GO:0016788">
    <property type="term" value="F:hydrolase activity, acting on ester bonds"/>
    <property type="evidence" value="ECO:0007669"/>
    <property type="project" value="UniProtKB-UniRule"/>
</dbReference>
<dbReference type="InterPro" id="IPR005227">
    <property type="entry name" value="YqgF"/>
</dbReference>
<dbReference type="NCBIfam" id="TIGR00250">
    <property type="entry name" value="RNAse_H_YqgF"/>
    <property type="match status" value="1"/>
</dbReference>
<dbReference type="STRING" id="1657.ACU20_08095"/>
<dbReference type="AlphaFoldDB" id="A0A0K9EUY4"/>
<evidence type="ECO:0000259" key="6">
    <source>
        <dbReference type="SMART" id="SM00732"/>
    </source>
</evidence>
<dbReference type="EC" id="3.1.-.-" evidence="5"/>
<evidence type="ECO:0000256" key="5">
    <source>
        <dbReference type="HAMAP-Rule" id="MF_00651"/>
    </source>
</evidence>
<dbReference type="PATRIC" id="fig|1657.3.peg.371"/>
<dbReference type="OrthoDB" id="9790539at2"/>
<dbReference type="Proteomes" id="UP000269974">
    <property type="component" value="Unassembled WGS sequence"/>
</dbReference>
<sequence>MRRGIRLGVDVGKARTGLAKSDSAGIMALPVRTLPANGADLRITAQTARELEALEVIVGLPRNMDGSEGSAAKYARRWARRLARRIAPTPVRLVDERLSTVSAHAQLSASGLSTRKHRGLVDQAAAVVILETALEMERVSGEKPGELVVLAEKVSTTEPPQTGTTEEGPS</sequence>
<evidence type="ECO:0000313" key="7">
    <source>
        <dbReference type="EMBL" id="MDY5153144.1"/>
    </source>
</evidence>
<dbReference type="EMBL" id="JAWNFU010000002">
    <property type="protein sequence ID" value="MDY5153144.1"/>
    <property type="molecule type" value="Genomic_DNA"/>
</dbReference>
<dbReference type="RefSeq" id="WP_049619182.1">
    <property type="nucleotide sequence ID" value="NZ_FNAU01000006.1"/>
</dbReference>
<evidence type="ECO:0000313" key="8">
    <source>
        <dbReference type="EMBL" id="SDE33792.1"/>
    </source>
</evidence>
<dbReference type="GO" id="GO:0005829">
    <property type="term" value="C:cytosol"/>
    <property type="evidence" value="ECO:0007669"/>
    <property type="project" value="TreeGrafter"/>
</dbReference>
<evidence type="ECO:0000256" key="1">
    <source>
        <dbReference type="ARBA" id="ARBA00022490"/>
    </source>
</evidence>
<keyword evidence="3 5" id="KW-0540">Nuclease</keyword>
<dbReference type="GO" id="GO:0000967">
    <property type="term" value="P:rRNA 5'-end processing"/>
    <property type="evidence" value="ECO:0007669"/>
    <property type="project" value="UniProtKB-UniRule"/>
</dbReference>
<dbReference type="InterPro" id="IPR037027">
    <property type="entry name" value="YqgF/RNaseH-like_dom_sf"/>
</dbReference>
<keyword evidence="2 5" id="KW-0690">Ribosome biogenesis</keyword>